<gene>
    <name evidence="2" type="ORF">F3Y22_tig00112888pilonHSYRG00122</name>
</gene>
<evidence type="ECO:0000256" key="1">
    <source>
        <dbReference type="SAM" id="Phobius"/>
    </source>
</evidence>
<dbReference type="Proteomes" id="UP000436088">
    <property type="component" value="Unassembled WGS sequence"/>
</dbReference>
<keyword evidence="1" id="KW-0812">Transmembrane</keyword>
<name>A0A6A2WRW7_HIBSY</name>
<sequence length="126" mass="13816">MCTRRNTSGVEDKACLQTSDSFNAEKSVTGTTERLAENAPLYHVAESLIDKNCSDSLAHVNVIPVLGKNMDPSWPKPKAEESFAISNGNGKVNKRMSNQVFGGIMAFITGTITMIRLTRNMQYCNV</sequence>
<dbReference type="EMBL" id="VEPZ02001664">
    <property type="protein sequence ID" value="KAE8663822.1"/>
    <property type="molecule type" value="Genomic_DNA"/>
</dbReference>
<keyword evidence="1" id="KW-0472">Membrane</keyword>
<feature type="transmembrane region" description="Helical" evidence="1">
    <location>
        <begin position="100"/>
        <end position="118"/>
    </location>
</feature>
<organism evidence="2 3">
    <name type="scientific">Hibiscus syriacus</name>
    <name type="common">Rose of Sharon</name>
    <dbReference type="NCBI Taxonomy" id="106335"/>
    <lineage>
        <taxon>Eukaryota</taxon>
        <taxon>Viridiplantae</taxon>
        <taxon>Streptophyta</taxon>
        <taxon>Embryophyta</taxon>
        <taxon>Tracheophyta</taxon>
        <taxon>Spermatophyta</taxon>
        <taxon>Magnoliopsida</taxon>
        <taxon>eudicotyledons</taxon>
        <taxon>Gunneridae</taxon>
        <taxon>Pentapetalae</taxon>
        <taxon>rosids</taxon>
        <taxon>malvids</taxon>
        <taxon>Malvales</taxon>
        <taxon>Malvaceae</taxon>
        <taxon>Malvoideae</taxon>
        <taxon>Hibiscus</taxon>
    </lineage>
</organism>
<accession>A0A6A2WRW7</accession>
<comment type="caution">
    <text evidence="2">The sequence shown here is derived from an EMBL/GenBank/DDBJ whole genome shotgun (WGS) entry which is preliminary data.</text>
</comment>
<protein>
    <submittedName>
        <fullName evidence="2">Uncharacterized protein</fullName>
    </submittedName>
</protein>
<keyword evidence="1" id="KW-1133">Transmembrane helix</keyword>
<reference evidence="2" key="1">
    <citation type="submission" date="2019-09" db="EMBL/GenBank/DDBJ databases">
        <title>Draft genome information of white flower Hibiscus syriacus.</title>
        <authorList>
            <person name="Kim Y.-M."/>
        </authorList>
    </citation>
    <scope>NUCLEOTIDE SEQUENCE [LARGE SCALE GENOMIC DNA]</scope>
    <source>
        <strain evidence="2">YM2019G1</strain>
    </source>
</reference>
<evidence type="ECO:0000313" key="3">
    <source>
        <dbReference type="Proteomes" id="UP000436088"/>
    </source>
</evidence>
<proteinExistence type="predicted"/>
<evidence type="ECO:0000313" key="2">
    <source>
        <dbReference type="EMBL" id="KAE8663822.1"/>
    </source>
</evidence>
<dbReference type="AlphaFoldDB" id="A0A6A2WRW7"/>
<keyword evidence="3" id="KW-1185">Reference proteome</keyword>